<sequence>MNVRGGRLEADGLRGTDLAGPVALVTGSEAALTSVTSERTRGAVLAEESSTVTVRGLEATGDHGAAVRARTGATVEVVDARVSDVSAVALAAHEASLSLTSVEVSGAKGVGVLADEGGTVTLEDVVIRDGRHAGVGAADGTSRVEAVRCRIAGNARAGVRAHPHAVVETRDVTFRDNGGGDREDVPGPKG</sequence>
<dbReference type="AlphaFoldDB" id="A0A975L936"/>
<dbReference type="KEGG" id="nec:KGD82_24625"/>
<proteinExistence type="predicted"/>
<evidence type="ECO:0000313" key="2">
    <source>
        <dbReference type="EMBL" id="QVJ01290.1"/>
    </source>
</evidence>
<protein>
    <submittedName>
        <fullName evidence="2">Right-handed parallel beta-helix repeat-containing protein</fullName>
    </submittedName>
</protein>
<feature type="domain" description="Right handed beta helix" evidence="1">
    <location>
        <begin position="33"/>
        <end position="162"/>
    </location>
</feature>
<reference evidence="2" key="1">
    <citation type="submission" date="2021-05" db="EMBL/GenBank/DDBJ databases">
        <authorList>
            <person name="Kaiqin L."/>
            <person name="Jian G."/>
        </authorList>
    </citation>
    <scope>NUCLEOTIDE SEQUENCE</scope>
    <source>
        <strain evidence="2">HDS5</strain>
    </source>
</reference>
<evidence type="ECO:0000259" key="1">
    <source>
        <dbReference type="Pfam" id="PF13229"/>
    </source>
</evidence>
<gene>
    <name evidence="2" type="ORF">KGD82_24625</name>
</gene>
<dbReference type="Gene3D" id="2.160.20.10">
    <property type="entry name" value="Single-stranded right-handed beta-helix, Pectin lyase-like"/>
    <property type="match status" value="1"/>
</dbReference>
<dbReference type="InterPro" id="IPR012334">
    <property type="entry name" value="Pectin_lyas_fold"/>
</dbReference>
<accession>A0A975L936</accession>
<dbReference type="InterPro" id="IPR011050">
    <property type="entry name" value="Pectin_lyase_fold/virulence"/>
</dbReference>
<dbReference type="InterPro" id="IPR039448">
    <property type="entry name" value="Beta_helix"/>
</dbReference>
<evidence type="ECO:0000313" key="3">
    <source>
        <dbReference type="Proteomes" id="UP000682416"/>
    </source>
</evidence>
<organism evidence="2 3">
    <name type="scientific">Nocardiopsis eucommiae</name>
    <dbReference type="NCBI Taxonomy" id="2831970"/>
    <lineage>
        <taxon>Bacteria</taxon>
        <taxon>Bacillati</taxon>
        <taxon>Actinomycetota</taxon>
        <taxon>Actinomycetes</taxon>
        <taxon>Streptosporangiales</taxon>
        <taxon>Nocardiopsidaceae</taxon>
        <taxon>Nocardiopsis</taxon>
    </lineage>
</organism>
<dbReference type="Proteomes" id="UP000682416">
    <property type="component" value="Chromosome"/>
</dbReference>
<dbReference type="Pfam" id="PF13229">
    <property type="entry name" value="Beta_helix"/>
    <property type="match status" value="1"/>
</dbReference>
<keyword evidence="3" id="KW-1185">Reference proteome</keyword>
<dbReference type="EMBL" id="CP074402">
    <property type="protein sequence ID" value="QVJ01290.1"/>
    <property type="molecule type" value="Genomic_DNA"/>
</dbReference>
<dbReference type="SUPFAM" id="SSF51126">
    <property type="entry name" value="Pectin lyase-like"/>
    <property type="match status" value="1"/>
</dbReference>
<name>A0A975L936_9ACTN</name>